<proteinExistence type="predicted"/>
<dbReference type="PANTHER" id="PTHR34772:SF1">
    <property type="entry name" value="RNA-BINDING PROTEIN HFQ"/>
    <property type="match status" value="1"/>
</dbReference>
<sequence length="151" mass="17292">MSIQDHFLNQCRKEKAEVTLFLSIGVPMKGKIVHFDPHSLTIDLDKQNQQALIYKHAILSIQPKISLTITSSQKLNMDLKQHEMLSHCVTKKIHIELYLMNGKKFEGTISHFDTYTVILNLVDRKQILLFKHGISTIIPKGKIHLSPAKPK</sequence>
<dbReference type="PANTHER" id="PTHR34772">
    <property type="entry name" value="RNA-BINDING PROTEIN HFQ"/>
    <property type="match status" value="1"/>
</dbReference>
<dbReference type="Proteomes" id="UP000577724">
    <property type="component" value="Unassembled WGS sequence"/>
</dbReference>
<dbReference type="Pfam" id="PF17209">
    <property type="entry name" value="Hfq"/>
    <property type="match status" value="2"/>
</dbReference>
<organism evidence="4 5">
    <name type="scientific">Paenibacillus taichungensis</name>
    <dbReference type="NCBI Taxonomy" id="484184"/>
    <lineage>
        <taxon>Bacteria</taxon>
        <taxon>Bacillati</taxon>
        <taxon>Bacillota</taxon>
        <taxon>Bacilli</taxon>
        <taxon>Bacillales</taxon>
        <taxon>Paenibacillaceae</taxon>
        <taxon>Paenibacillus</taxon>
    </lineage>
</organism>
<gene>
    <name evidence="4" type="primary">hfq</name>
    <name evidence="4" type="ORF">HP548_12645</name>
</gene>
<keyword evidence="1" id="KW-0694">RNA-binding</keyword>
<evidence type="ECO:0000313" key="4">
    <source>
        <dbReference type="EMBL" id="NUU54925.1"/>
    </source>
</evidence>
<dbReference type="RefSeq" id="WP_175381859.1">
    <property type="nucleotide sequence ID" value="NZ_CBCRYD010000030.1"/>
</dbReference>
<feature type="domain" description="Sm" evidence="3">
    <location>
        <begin position="5"/>
        <end position="67"/>
    </location>
</feature>
<evidence type="ECO:0000256" key="1">
    <source>
        <dbReference type="ARBA" id="ARBA00022884"/>
    </source>
</evidence>
<dbReference type="EMBL" id="JABMCC010000107">
    <property type="protein sequence ID" value="NUU54925.1"/>
    <property type="molecule type" value="Genomic_DNA"/>
</dbReference>
<dbReference type="InterPro" id="IPR010920">
    <property type="entry name" value="LSM_dom_sf"/>
</dbReference>
<reference evidence="4 5" key="1">
    <citation type="submission" date="2020-05" db="EMBL/GenBank/DDBJ databases">
        <title>Genome Sequencing of Type Strains.</title>
        <authorList>
            <person name="Lemaire J.F."/>
            <person name="Inderbitzin P."/>
            <person name="Gregorio O.A."/>
            <person name="Collins S.B."/>
            <person name="Wespe N."/>
            <person name="Knight-Connoni V."/>
        </authorList>
    </citation>
    <scope>NUCLEOTIDE SEQUENCE [LARGE SCALE GENOMIC DNA]</scope>
    <source>
        <strain evidence="4 5">DSM 19942</strain>
    </source>
</reference>
<dbReference type="InterPro" id="IPR005001">
    <property type="entry name" value="Hfq"/>
</dbReference>
<dbReference type="NCBIfam" id="TIGR02383">
    <property type="entry name" value="Hfq"/>
    <property type="match status" value="1"/>
</dbReference>
<keyword evidence="5" id="KW-1185">Reference proteome</keyword>
<dbReference type="SUPFAM" id="SSF50182">
    <property type="entry name" value="Sm-like ribonucleoproteins"/>
    <property type="match status" value="2"/>
</dbReference>
<protein>
    <submittedName>
        <fullName evidence="4">RNA chaperone Hfq</fullName>
    </submittedName>
</protein>
<comment type="caution">
    <text evidence="4">The sequence shown here is derived from an EMBL/GenBank/DDBJ whole genome shotgun (WGS) entry which is preliminary data.</text>
</comment>
<keyword evidence="2" id="KW-0346">Stress response</keyword>
<evidence type="ECO:0000313" key="5">
    <source>
        <dbReference type="Proteomes" id="UP000577724"/>
    </source>
</evidence>
<dbReference type="Gene3D" id="2.30.30.100">
    <property type="match status" value="2"/>
</dbReference>
<dbReference type="GeneID" id="97131565"/>
<accession>A0ABX2MLP6</accession>
<dbReference type="InterPro" id="IPR047575">
    <property type="entry name" value="Sm"/>
</dbReference>
<evidence type="ECO:0000259" key="3">
    <source>
        <dbReference type="PROSITE" id="PS52002"/>
    </source>
</evidence>
<dbReference type="PROSITE" id="PS52002">
    <property type="entry name" value="SM"/>
    <property type="match status" value="1"/>
</dbReference>
<name>A0ABX2MLP6_9BACL</name>
<evidence type="ECO:0000256" key="2">
    <source>
        <dbReference type="ARBA" id="ARBA00023016"/>
    </source>
</evidence>